<dbReference type="NCBIfam" id="NF008028">
    <property type="entry name" value="PRK10759.1"/>
    <property type="match status" value="1"/>
</dbReference>
<gene>
    <name evidence="1" type="ORF">SOPEG_1971</name>
</gene>
<dbReference type="KEGG" id="pes:SOPEG_1971"/>
<organism evidence="1 2">
    <name type="scientific">Candidatus Sodalis pierantonii str. SOPE</name>
    <dbReference type="NCBI Taxonomy" id="2342"/>
    <lineage>
        <taxon>Bacteria</taxon>
        <taxon>Pseudomonadati</taxon>
        <taxon>Pseudomonadota</taxon>
        <taxon>Gammaproteobacteria</taxon>
        <taxon>Enterobacterales</taxon>
        <taxon>Bruguierivoracaceae</taxon>
        <taxon>Sodalis</taxon>
    </lineage>
</organism>
<dbReference type="HOGENOM" id="CLU_155273_0_0_6"/>
<name>W0HJG5_9GAMM</name>
<keyword evidence="2" id="KW-1185">Reference proteome</keyword>
<reference evidence="1 2" key="1">
    <citation type="journal article" date="2014" name="Genome Biol. Evol.">
        <title>Genome degeneration and adaptation in a nascent stage of symbiosis.</title>
        <authorList>
            <person name="Oakeson K.F."/>
            <person name="Gil R."/>
            <person name="Clayton A.L."/>
            <person name="Dunn D.M."/>
            <person name="von Niederhausern A.C."/>
            <person name="Hamil C."/>
            <person name="Aoyagi A."/>
            <person name="Duval B."/>
            <person name="Baca A."/>
            <person name="Silva F.J."/>
            <person name="Vallier A."/>
            <person name="Jackson D.G."/>
            <person name="Latorre A."/>
            <person name="Weiss R.B."/>
            <person name="Heddi A."/>
            <person name="Moya A."/>
            <person name="Dale C."/>
        </authorList>
    </citation>
    <scope>NUCLEOTIDE SEQUENCE [LARGE SCALE GENOMIC DNA]</scope>
    <source>
        <strain evidence="2">none</strain>
    </source>
</reference>
<dbReference type="EMBL" id="CP006568">
    <property type="protein sequence ID" value="AHF73919.1"/>
    <property type="molecule type" value="Genomic_DNA"/>
</dbReference>
<sequence length="136" mass="15093">MRFFPWRVYKLATPSEARRHPRVPTYRRLCLSLLWLLPLLWCAGCSHLAQDSWTGRDKAQHFVGSALLAVAGSAIAEHQSASPARSRNIGFGLAITFGALKEAWDNRPNGTGWSWKDFTWDVAGAAAGYSLYALSN</sequence>
<dbReference type="Proteomes" id="UP000019025">
    <property type="component" value="Chromosome"/>
</dbReference>
<evidence type="ECO:0000313" key="1">
    <source>
        <dbReference type="EMBL" id="AHF73919.1"/>
    </source>
</evidence>
<dbReference type="AlphaFoldDB" id="W0HJG5"/>
<dbReference type="eggNOG" id="COG5544">
    <property type="taxonomic scope" value="Bacteria"/>
</dbReference>
<accession>W0HJG5</accession>
<protein>
    <submittedName>
        <fullName evidence="1">Lipoprotein</fullName>
    </submittedName>
</protein>
<dbReference type="PATRIC" id="fig|2342.5.peg.2082"/>
<dbReference type="PANTHER" id="PTHR35462:SF2">
    <property type="entry name" value="TRANSMEMBRANE PROTEIN"/>
    <property type="match status" value="1"/>
</dbReference>
<proteinExistence type="predicted"/>
<evidence type="ECO:0000313" key="2">
    <source>
        <dbReference type="Proteomes" id="UP000019025"/>
    </source>
</evidence>
<keyword evidence="1" id="KW-0449">Lipoprotein</keyword>
<dbReference type="PANTHER" id="PTHR35462">
    <property type="match status" value="1"/>
</dbReference>